<feature type="transmembrane region" description="Helical" evidence="1">
    <location>
        <begin position="40"/>
        <end position="56"/>
    </location>
</feature>
<organism evidence="2">
    <name type="scientific">uncultured Sphingobacteriales bacterium HF0130_33B19</name>
    <dbReference type="NCBI Taxonomy" id="710991"/>
    <lineage>
        <taxon>Bacteria</taxon>
        <taxon>Pseudomonadati</taxon>
        <taxon>Bacteroidota</taxon>
        <taxon>Sphingobacteriia</taxon>
        <taxon>Sphingobacteriales</taxon>
        <taxon>environmental samples</taxon>
    </lineage>
</organism>
<name>E0XTQ8_9SPHI</name>
<keyword evidence="1" id="KW-1133">Transmembrane helix</keyword>
<keyword evidence="1" id="KW-0472">Membrane</keyword>
<protein>
    <submittedName>
        <fullName evidence="2">Uncharacterized protein</fullName>
    </submittedName>
</protein>
<reference evidence="2" key="1">
    <citation type="journal article" date="2011" name="Environ. Microbiol.">
        <title>Time-series analyses of Monterey Bay coastal microbial picoplankton using a 'genome proxy' microarray.</title>
        <authorList>
            <person name="Rich V.I."/>
            <person name="Pham V.D."/>
            <person name="Eppley J."/>
            <person name="Shi Y."/>
            <person name="DeLong E.F."/>
        </authorList>
    </citation>
    <scope>NUCLEOTIDE SEQUENCE</scope>
</reference>
<evidence type="ECO:0000313" key="2">
    <source>
        <dbReference type="EMBL" id="ADI17799.1"/>
    </source>
</evidence>
<dbReference type="EMBL" id="GU474874">
    <property type="protein sequence ID" value="ADI17799.1"/>
    <property type="molecule type" value="Genomic_DNA"/>
</dbReference>
<accession>E0XTQ8</accession>
<keyword evidence="1" id="KW-0812">Transmembrane</keyword>
<dbReference type="AlphaFoldDB" id="E0XTQ8"/>
<proteinExistence type="predicted"/>
<feature type="transmembrane region" description="Helical" evidence="1">
    <location>
        <begin position="16"/>
        <end position="34"/>
    </location>
</feature>
<evidence type="ECO:0000256" key="1">
    <source>
        <dbReference type="SAM" id="Phobius"/>
    </source>
</evidence>
<sequence length="57" mass="6896">MKINYEIILILQEYQFRYIFAKNSIVMMVLVIFINKKAESFSASFILYHILIFLINF</sequence>